<dbReference type="Proteomes" id="UP000027178">
    <property type="component" value="Unassembled WGS sequence"/>
</dbReference>
<reference evidence="1 2" key="1">
    <citation type="submission" date="2014-05" db="EMBL/GenBank/DDBJ databases">
        <title>Draft Genome Sequence of Kitasatospora cheerisanensis KCTC 2395.</title>
        <authorList>
            <person name="Nam D.H."/>
        </authorList>
    </citation>
    <scope>NUCLEOTIDE SEQUENCE [LARGE SCALE GENOMIC DNA]</scope>
    <source>
        <strain evidence="1 2">KCTC 2395</strain>
    </source>
</reference>
<sequence length="103" mass="11518">MVPVDQRRLGPTTFATLLPEIGPGWEIRGWIDQDDVCLVARDDRLVGWTEAARDSLGGWIAFVGFGEPLTYLVDTQDRPIRHPDARTATRSIALALRQDSTRT</sequence>
<dbReference type="HOGENOM" id="CLU_2260010_0_0_11"/>
<dbReference type="EMBL" id="JNBY01000172">
    <property type="protein sequence ID" value="KDN80526.1"/>
    <property type="molecule type" value="Genomic_DNA"/>
</dbReference>
<keyword evidence="2" id="KW-1185">Reference proteome</keyword>
<dbReference type="PATRIC" id="fig|1348663.4.peg.7413"/>
<dbReference type="AlphaFoldDB" id="A0A066YR15"/>
<accession>A0A066YR15</accession>
<evidence type="ECO:0000313" key="2">
    <source>
        <dbReference type="Proteomes" id="UP000027178"/>
    </source>
</evidence>
<comment type="caution">
    <text evidence="1">The sequence shown here is derived from an EMBL/GenBank/DDBJ whole genome shotgun (WGS) entry which is preliminary data.</text>
</comment>
<evidence type="ECO:0000313" key="1">
    <source>
        <dbReference type="EMBL" id="KDN80526.1"/>
    </source>
</evidence>
<protein>
    <submittedName>
        <fullName evidence="1">Uncharacterized protein</fullName>
    </submittedName>
</protein>
<name>A0A066YR15_9ACTN</name>
<organism evidence="1 2">
    <name type="scientific">Kitasatospora cheerisanensis KCTC 2395</name>
    <dbReference type="NCBI Taxonomy" id="1348663"/>
    <lineage>
        <taxon>Bacteria</taxon>
        <taxon>Bacillati</taxon>
        <taxon>Actinomycetota</taxon>
        <taxon>Actinomycetes</taxon>
        <taxon>Kitasatosporales</taxon>
        <taxon>Streptomycetaceae</taxon>
        <taxon>Kitasatospora</taxon>
    </lineage>
</organism>
<gene>
    <name evidence="1" type="ORF">KCH_76730</name>
</gene>
<proteinExistence type="predicted"/>